<evidence type="ECO:0000256" key="1">
    <source>
        <dbReference type="ARBA" id="ARBA00001947"/>
    </source>
</evidence>
<proteinExistence type="inferred from homology"/>
<feature type="domain" description="Enoyl reductase (ER)" evidence="8">
    <location>
        <begin position="10"/>
        <end position="344"/>
    </location>
</feature>
<evidence type="ECO:0000313" key="10">
    <source>
        <dbReference type="Proteomes" id="UP000318359"/>
    </source>
</evidence>
<dbReference type="Pfam" id="PF08240">
    <property type="entry name" value="ADH_N"/>
    <property type="match status" value="1"/>
</dbReference>
<dbReference type="GO" id="GO:0004022">
    <property type="term" value="F:alcohol dehydrogenase (NAD+) activity"/>
    <property type="evidence" value="ECO:0007669"/>
    <property type="project" value="UniProtKB-EC"/>
</dbReference>
<dbReference type="SMART" id="SM00829">
    <property type="entry name" value="PKS_ER"/>
    <property type="match status" value="1"/>
</dbReference>
<dbReference type="InterPro" id="IPR002328">
    <property type="entry name" value="ADH_Zn_CS"/>
</dbReference>
<dbReference type="InterPro" id="IPR013149">
    <property type="entry name" value="ADH-like_C"/>
</dbReference>
<organism evidence="9 10">
    <name type="scientific">SAR86 cluster bacterium</name>
    <dbReference type="NCBI Taxonomy" id="2030880"/>
    <lineage>
        <taxon>Bacteria</taxon>
        <taxon>Pseudomonadati</taxon>
        <taxon>Pseudomonadota</taxon>
        <taxon>Gammaproteobacteria</taxon>
        <taxon>SAR86 cluster</taxon>
    </lineage>
</organism>
<evidence type="ECO:0000256" key="4">
    <source>
        <dbReference type="ARBA" id="ARBA00022723"/>
    </source>
</evidence>
<dbReference type="GO" id="GO:0005737">
    <property type="term" value="C:cytoplasm"/>
    <property type="evidence" value="ECO:0007669"/>
    <property type="project" value="TreeGrafter"/>
</dbReference>
<dbReference type="InterPro" id="IPR013154">
    <property type="entry name" value="ADH-like_N"/>
</dbReference>
<dbReference type="PANTHER" id="PTHR42940">
    <property type="entry name" value="ALCOHOL DEHYDROGENASE 1-RELATED"/>
    <property type="match status" value="1"/>
</dbReference>
<dbReference type="Proteomes" id="UP000318359">
    <property type="component" value="Unassembled WGS sequence"/>
</dbReference>
<dbReference type="AlphaFoldDB" id="A0A520MAA6"/>
<keyword evidence="5 7" id="KW-0862">Zinc</keyword>
<keyword evidence="4 7" id="KW-0479">Metal-binding</keyword>
<dbReference type="Pfam" id="PF00107">
    <property type="entry name" value="ADH_zinc_N"/>
    <property type="match status" value="1"/>
</dbReference>
<dbReference type="SUPFAM" id="SSF51735">
    <property type="entry name" value="NAD(P)-binding Rossmann-fold domains"/>
    <property type="match status" value="1"/>
</dbReference>
<name>A0A520MAA6_9GAMM</name>
<dbReference type="InterPro" id="IPR036291">
    <property type="entry name" value="NAD(P)-bd_dom_sf"/>
</dbReference>
<comment type="similarity">
    <text evidence="2 7">Belongs to the zinc-containing alcohol dehydrogenase family.</text>
</comment>
<evidence type="ECO:0000256" key="6">
    <source>
        <dbReference type="ARBA" id="ARBA00023002"/>
    </source>
</evidence>
<dbReference type="Gene3D" id="3.40.50.720">
    <property type="entry name" value="NAD(P)-binding Rossmann-like Domain"/>
    <property type="match status" value="1"/>
</dbReference>
<comment type="cofactor">
    <cofactor evidence="1 7">
        <name>Zn(2+)</name>
        <dbReference type="ChEBI" id="CHEBI:29105"/>
    </cofactor>
</comment>
<dbReference type="InterPro" id="IPR011032">
    <property type="entry name" value="GroES-like_sf"/>
</dbReference>
<dbReference type="InterPro" id="IPR020843">
    <property type="entry name" value="ER"/>
</dbReference>
<evidence type="ECO:0000256" key="7">
    <source>
        <dbReference type="RuleBase" id="RU361277"/>
    </source>
</evidence>
<protein>
    <recommendedName>
        <fullName evidence="3">alcohol dehydrogenase</fullName>
        <ecNumber evidence="3">1.1.1.1</ecNumber>
    </recommendedName>
</protein>
<dbReference type="SUPFAM" id="SSF50129">
    <property type="entry name" value="GroES-like"/>
    <property type="match status" value="1"/>
</dbReference>
<sequence length="347" mass="36410">MKAYQVVESGKPLQLNEFETPEPQGSEVLLKTVACGVCHSDVHIHEGAFDLGGGNKLPLPLEMPYTLGHEIFGEVIKLGPDASDINIGDKRVVYPWIGCNQCDVCSSGDEHLCPGGPVLGVQKGGGFGDHVLVPNSKYLMDAGATPDHLAGSYACSGLTAYTALKKSGIKDSSDSLVIVGAGGLGMMGIQIAKAAFNTQPIVVDVDDAKLDLALQNGASHTINSTKEGAFEEIHGITGGVGAVIDFVGSDLSTGFAANLLRKGGKYIIVGLYGGELSHPLPMMVLMERNIQGSYVGSLANMKELMSLVKEGKIDPIPVEKRHASEASQTLEDLKAGKIMGRAALMHD</sequence>
<accession>A0A520MAA6</accession>
<evidence type="ECO:0000313" key="9">
    <source>
        <dbReference type="EMBL" id="RZO18128.1"/>
    </source>
</evidence>
<dbReference type="GO" id="GO:0008270">
    <property type="term" value="F:zinc ion binding"/>
    <property type="evidence" value="ECO:0007669"/>
    <property type="project" value="InterPro"/>
</dbReference>
<evidence type="ECO:0000256" key="3">
    <source>
        <dbReference type="ARBA" id="ARBA00013190"/>
    </source>
</evidence>
<dbReference type="CDD" id="cd08240">
    <property type="entry name" value="6_hydroxyhexanoate_dh_like"/>
    <property type="match status" value="1"/>
</dbReference>
<dbReference type="EMBL" id="SHBM01000015">
    <property type="protein sequence ID" value="RZO18128.1"/>
    <property type="molecule type" value="Genomic_DNA"/>
</dbReference>
<dbReference type="PANTHER" id="PTHR42940:SF8">
    <property type="entry name" value="VACUOLAR PROTEIN SORTING-ASSOCIATED PROTEIN 11"/>
    <property type="match status" value="1"/>
</dbReference>
<keyword evidence="6" id="KW-0560">Oxidoreductase</keyword>
<gene>
    <name evidence="9" type="ORF">EVB00_01495</name>
</gene>
<dbReference type="Gene3D" id="3.90.180.10">
    <property type="entry name" value="Medium-chain alcohol dehydrogenases, catalytic domain"/>
    <property type="match status" value="1"/>
</dbReference>
<evidence type="ECO:0000256" key="5">
    <source>
        <dbReference type="ARBA" id="ARBA00022833"/>
    </source>
</evidence>
<dbReference type="EC" id="1.1.1.1" evidence="3"/>
<evidence type="ECO:0000256" key="2">
    <source>
        <dbReference type="ARBA" id="ARBA00008072"/>
    </source>
</evidence>
<reference evidence="9 10" key="1">
    <citation type="submission" date="2019-02" db="EMBL/GenBank/DDBJ databases">
        <title>Prokaryotic population dynamics and viral predation in marine succession experiment using metagenomics: the confinement effect.</title>
        <authorList>
            <person name="Haro-Moreno J.M."/>
            <person name="Rodriguez-Valera F."/>
            <person name="Lopez-Perez M."/>
        </authorList>
    </citation>
    <scope>NUCLEOTIDE SEQUENCE [LARGE SCALE GENOMIC DNA]</scope>
    <source>
        <strain evidence="9">MED-G167</strain>
    </source>
</reference>
<evidence type="ECO:0000259" key="8">
    <source>
        <dbReference type="SMART" id="SM00829"/>
    </source>
</evidence>
<comment type="caution">
    <text evidence="9">The sequence shown here is derived from an EMBL/GenBank/DDBJ whole genome shotgun (WGS) entry which is preliminary data.</text>
</comment>
<dbReference type="PROSITE" id="PS00059">
    <property type="entry name" value="ADH_ZINC"/>
    <property type="match status" value="1"/>
</dbReference>